<comment type="subcellular location">
    <subcellularLocation>
        <location evidence="1">Nucleus</location>
    </subcellularLocation>
</comment>
<dbReference type="EMBL" id="JAWPEI010000003">
    <property type="protein sequence ID" value="KAK4732736.1"/>
    <property type="molecule type" value="Genomic_DNA"/>
</dbReference>
<comment type="similarity">
    <text evidence="2">Belongs to the JARID1 histone demethylase family.</text>
</comment>
<keyword evidence="5" id="KW-0804">Transcription</keyword>
<proteinExistence type="inferred from homology"/>
<evidence type="ECO:0000256" key="8">
    <source>
        <dbReference type="SAM" id="MobiDB-lite"/>
    </source>
</evidence>
<evidence type="ECO:0000256" key="6">
    <source>
        <dbReference type="ARBA" id="ARBA00023242"/>
    </source>
</evidence>
<keyword evidence="7" id="KW-0863">Zinc-finger</keyword>
<dbReference type="GO" id="GO:0000785">
    <property type="term" value="C:chromatin"/>
    <property type="evidence" value="ECO:0007669"/>
    <property type="project" value="TreeGrafter"/>
</dbReference>
<protein>
    <recommendedName>
        <fullName evidence="9">RING-type domain-containing protein</fullName>
    </recommendedName>
</protein>
<organism evidence="10 11">
    <name type="scientific">Solanum pinnatisectum</name>
    <name type="common">tansyleaf nightshade</name>
    <dbReference type="NCBI Taxonomy" id="50273"/>
    <lineage>
        <taxon>Eukaryota</taxon>
        <taxon>Viridiplantae</taxon>
        <taxon>Streptophyta</taxon>
        <taxon>Embryophyta</taxon>
        <taxon>Tracheophyta</taxon>
        <taxon>Spermatophyta</taxon>
        <taxon>Magnoliopsida</taxon>
        <taxon>eudicotyledons</taxon>
        <taxon>Gunneridae</taxon>
        <taxon>Pentapetalae</taxon>
        <taxon>asterids</taxon>
        <taxon>lamiids</taxon>
        <taxon>Solanales</taxon>
        <taxon>Solanaceae</taxon>
        <taxon>Solanoideae</taxon>
        <taxon>Solaneae</taxon>
        <taxon>Solanum</taxon>
    </lineage>
</organism>
<dbReference type="PANTHER" id="PTHR12549">
    <property type="entry name" value="JMJC DOMAIN-CONTAINING HISTONE DEMETHYLATION PROTEIN"/>
    <property type="match status" value="1"/>
</dbReference>
<dbReference type="GO" id="GO:0032454">
    <property type="term" value="F:histone H3K9 demethylase activity"/>
    <property type="evidence" value="ECO:0007669"/>
    <property type="project" value="InterPro"/>
</dbReference>
<evidence type="ECO:0000256" key="1">
    <source>
        <dbReference type="ARBA" id="ARBA00004123"/>
    </source>
</evidence>
<sequence>MQNKRRKLDVPIVIIDSSSSEEDDVDYIDNYNTSSDDDDDSCNNTNAKRKTMSFSNSRKKGESKMCHQCQRSDKERVVCCSKCKVKRYCLACINRWYPGMLEEDFLKACPVCRNFCNCISCLRLDGTAKVGFFQFFSLSNTLKTFIYCKLSGSCLQYSI</sequence>
<dbReference type="GO" id="GO:0008270">
    <property type="term" value="F:zinc ion binding"/>
    <property type="evidence" value="ECO:0007669"/>
    <property type="project" value="UniProtKB-KW"/>
</dbReference>
<dbReference type="InterPro" id="IPR001841">
    <property type="entry name" value="Znf_RING"/>
</dbReference>
<evidence type="ECO:0000256" key="2">
    <source>
        <dbReference type="ARBA" id="ARBA00006801"/>
    </source>
</evidence>
<dbReference type="PROSITE" id="PS50089">
    <property type="entry name" value="ZF_RING_2"/>
    <property type="match status" value="1"/>
</dbReference>
<evidence type="ECO:0000256" key="5">
    <source>
        <dbReference type="ARBA" id="ARBA00023163"/>
    </source>
</evidence>
<dbReference type="GO" id="GO:0000118">
    <property type="term" value="C:histone deacetylase complex"/>
    <property type="evidence" value="ECO:0007669"/>
    <property type="project" value="TreeGrafter"/>
</dbReference>
<accession>A0AAV9M4J3</accession>
<evidence type="ECO:0000259" key="9">
    <source>
        <dbReference type="PROSITE" id="PS50089"/>
    </source>
</evidence>
<dbReference type="GO" id="GO:0003712">
    <property type="term" value="F:transcription coregulator activity"/>
    <property type="evidence" value="ECO:0007669"/>
    <property type="project" value="TreeGrafter"/>
</dbReference>
<evidence type="ECO:0000256" key="4">
    <source>
        <dbReference type="ARBA" id="ARBA00023015"/>
    </source>
</evidence>
<feature type="domain" description="RING-type" evidence="9">
    <location>
        <begin position="66"/>
        <end position="113"/>
    </location>
</feature>
<evidence type="ECO:0000313" key="11">
    <source>
        <dbReference type="Proteomes" id="UP001311915"/>
    </source>
</evidence>
<evidence type="ECO:0000313" key="10">
    <source>
        <dbReference type="EMBL" id="KAK4732736.1"/>
    </source>
</evidence>
<keyword evidence="6" id="KW-0539">Nucleus</keyword>
<dbReference type="Proteomes" id="UP001311915">
    <property type="component" value="Unassembled WGS sequence"/>
</dbReference>
<dbReference type="InterPro" id="IPR018866">
    <property type="entry name" value="Znf-4CXXC_R1"/>
</dbReference>
<feature type="region of interest" description="Disordered" evidence="8">
    <location>
        <begin position="35"/>
        <end position="63"/>
    </location>
</feature>
<comment type="caution">
    <text evidence="10">The sequence shown here is derived from an EMBL/GenBank/DDBJ whole genome shotgun (WGS) entry which is preliminary data.</text>
</comment>
<dbReference type="GO" id="GO:0031490">
    <property type="term" value="F:chromatin DNA binding"/>
    <property type="evidence" value="ECO:0007669"/>
    <property type="project" value="TreeGrafter"/>
</dbReference>
<keyword evidence="3" id="KW-0479">Metal-binding</keyword>
<dbReference type="AlphaFoldDB" id="A0AAV9M4J3"/>
<dbReference type="GO" id="GO:0006357">
    <property type="term" value="P:regulation of transcription by RNA polymerase II"/>
    <property type="evidence" value="ECO:0007669"/>
    <property type="project" value="TreeGrafter"/>
</dbReference>
<evidence type="ECO:0000256" key="7">
    <source>
        <dbReference type="PROSITE-ProRule" id="PRU00175"/>
    </source>
</evidence>
<reference evidence="10 11" key="1">
    <citation type="submission" date="2023-10" db="EMBL/GenBank/DDBJ databases">
        <title>Genome-Wide Identification Analysis in wild type Solanum Pinnatisectum Reveals Some Genes Defensing Phytophthora Infestans.</title>
        <authorList>
            <person name="Sun C."/>
        </authorList>
    </citation>
    <scope>NUCLEOTIDE SEQUENCE [LARGE SCALE GENOMIC DNA]</scope>
    <source>
        <strain evidence="10">LQN</strain>
        <tissue evidence="10">Leaf</tissue>
    </source>
</reference>
<evidence type="ECO:0000256" key="3">
    <source>
        <dbReference type="ARBA" id="ARBA00022723"/>
    </source>
</evidence>
<keyword evidence="4" id="KW-0805">Transcription regulation</keyword>
<name>A0AAV9M4J3_9SOLN</name>
<dbReference type="InterPro" id="IPR045109">
    <property type="entry name" value="LSDs-like"/>
</dbReference>
<keyword evidence="11" id="KW-1185">Reference proteome</keyword>
<gene>
    <name evidence="10" type="ORF">R3W88_025724</name>
</gene>
<dbReference type="PANTHER" id="PTHR12549:SF49">
    <property type="entry name" value="LYSINE-SPECIFIC DEMETHYLASE JMJ25-LIKE ISOFORM X1"/>
    <property type="match status" value="1"/>
</dbReference>
<keyword evidence="7" id="KW-0862">Zinc</keyword>
<dbReference type="Pfam" id="PF10497">
    <property type="entry name" value="zf-4CXXC_R1"/>
    <property type="match status" value="1"/>
</dbReference>